<feature type="compositionally biased region" description="Low complexity" evidence="6">
    <location>
        <begin position="531"/>
        <end position="544"/>
    </location>
</feature>
<dbReference type="RefSeq" id="WP_246334461.1">
    <property type="nucleotide sequence ID" value="NZ_BAAAYY010000037.1"/>
</dbReference>
<dbReference type="InterPro" id="IPR036250">
    <property type="entry name" value="AcylCo_DH-like_C"/>
</dbReference>
<reference evidence="10 11" key="1">
    <citation type="submission" date="2020-07" db="EMBL/GenBank/DDBJ databases">
        <title>Sequencing the genomes of 1000 actinobacteria strains.</title>
        <authorList>
            <person name="Klenk H.-P."/>
        </authorList>
    </citation>
    <scope>NUCLEOTIDE SEQUENCE [LARGE SCALE GENOMIC DNA]</scope>
    <source>
        <strain evidence="10 11">CXB654</strain>
    </source>
</reference>
<feature type="domain" description="Acyl-CoA dehydrogenase/oxidase C-terminal" evidence="7">
    <location>
        <begin position="214"/>
        <end position="347"/>
    </location>
</feature>
<dbReference type="GO" id="GO:0005886">
    <property type="term" value="C:plasma membrane"/>
    <property type="evidence" value="ECO:0007669"/>
    <property type="project" value="TreeGrafter"/>
</dbReference>
<evidence type="ECO:0000313" key="10">
    <source>
        <dbReference type="EMBL" id="NYE49589.1"/>
    </source>
</evidence>
<keyword evidence="11" id="KW-1185">Reference proteome</keyword>
<evidence type="ECO:0000259" key="7">
    <source>
        <dbReference type="Pfam" id="PF00441"/>
    </source>
</evidence>
<dbReference type="PANTHER" id="PTHR43292:SF4">
    <property type="entry name" value="ACYL-COA DEHYDROGENASE FADE34"/>
    <property type="match status" value="1"/>
</dbReference>
<dbReference type="GO" id="GO:0050660">
    <property type="term" value="F:flavin adenine dinucleotide binding"/>
    <property type="evidence" value="ECO:0007669"/>
    <property type="project" value="InterPro"/>
</dbReference>
<keyword evidence="4" id="KW-0274">FAD</keyword>
<evidence type="ECO:0000259" key="8">
    <source>
        <dbReference type="Pfam" id="PF02770"/>
    </source>
</evidence>
<evidence type="ECO:0000256" key="1">
    <source>
        <dbReference type="ARBA" id="ARBA00001974"/>
    </source>
</evidence>
<comment type="cofactor">
    <cofactor evidence="1">
        <name>FAD</name>
        <dbReference type="ChEBI" id="CHEBI:57692"/>
    </cofactor>
</comment>
<feature type="region of interest" description="Disordered" evidence="6">
    <location>
        <begin position="520"/>
        <end position="555"/>
    </location>
</feature>
<dbReference type="Pfam" id="PF02770">
    <property type="entry name" value="Acyl-CoA_dh_M"/>
    <property type="match status" value="1"/>
</dbReference>
<evidence type="ECO:0000256" key="4">
    <source>
        <dbReference type="ARBA" id="ARBA00022827"/>
    </source>
</evidence>
<feature type="domain" description="Acyl-CoA dehydrogenase/oxidase C-terminal" evidence="7">
    <location>
        <begin position="608"/>
        <end position="756"/>
    </location>
</feature>
<sequence>MAIGLTSEHEELGAAVRGWVRRSAPAPVDEPDGRPAFWPGLADQGLLGLHLPEEYGGQGAGLLELAVTLEELGRGLVPGPFLPTVLASAVIARCADGKARAALLPDLADGSRTAALALASGLTARTGADGARTVSGTLSPVLGAASADLLVVPFTDGDDEAWAVLEASHLETTPLPSLDVTRAVARVRADAAVLPQDAVLTGLSRDLVSGVAAVLIGAEATGVAAWCVAAAADYAKVREQFGRPIGRFQGVKHKCARMAIALEQARAVVWDAARAADDAGPSAGFAASVAGLVAPDTALSCARDCIQVHGGIGFTWEHDAHRYLRRASTLRVLAGPAASRAAEVADSALKGGRRPVEIELGPGDDHGLRERVRAEVAELAAITDSGERSAAMGEGGWVMPHLPRPWGRDASPLEQVLIHQELRRARVKGPMLAIGAWVVPSLAGYGTPEQQERFLRPTLRGDLMWCQLFSEPGAGSDLASLSMRAERVEGGYRLTGQKIWTSAAHLAQWGICLARTDSEVPERRADERAEPSTASREAPAPSAAERSEKASVARRTDKHDGITYFVVDMSAPGLDVRPLRELTGDTLFNEVFFDEVFVPDDCVIGEPGQGWKVARNTLSNERVALSGGSGLGAGVPELLNFCAEDPGRVADQATRVEIGRLVAQGQAIELLGLRVTLKQLSGTEPGAESSVRKLLGVEFNQRVADYIWEHQGDAAVCEDTSAGTGVWARFMLFGRSMTIYGGTTEVQLNIIGERLLGLPRDPEA</sequence>
<dbReference type="Proteomes" id="UP000589036">
    <property type="component" value="Unassembled WGS sequence"/>
</dbReference>
<feature type="domain" description="Acyl-CoA dehydrogenase/oxidase N-terminal" evidence="9">
    <location>
        <begin position="6"/>
        <end position="110"/>
    </location>
</feature>
<dbReference type="GO" id="GO:0016627">
    <property type="term" value="F:oxidoreductase activity, acting on the CH-CH group of donors"/>
    <property type="evidence" value="ECO:0007669"/>
    <property type="project" value="InterPro"/>
</dbReference>
<evidence type="ECO:0000256" key="2">
    <source>
        <dbReference type="ARBA" id="ARBA00009347"/>
    </source>
</evidence>
<dbReference type="Gene3D" id="1.10.540.10">
    <property type="entry name" value="Acyl-CoA dehydrogenase/oxidase, N-terminal domain"/>
    <property type="match status" value="2"/>
</dbReference>
<feature type="domain" description="Acyl-CoA dehydrogenase/oxidase N-terminal" evidence="9">
    <location>
        <begin position="370"/>
        <end position="462"/>
    </location>
</feature>
<gene>
    <name evidence="10" type="ORF">HDA32_004709</name>
</gene>
<dbReference type="InterPro" id="IPR052161">
    <property type="entry name" value="Mycobact_Acyl-CoA_DH"/>
</dbReference>
<accession>A0A852U013</accession>
<keyword evidence="5" id="KW-0560">Oxidoreductase</keyword>
<dbReference type="InterPro" id="IPR013786">
    <property type="entry name" value="AcylCoA_DH/ox_N"/>
</dbReference>
<dbReference type="PANTHER" id="PTHR43292">
    <property type="entry name" value="ACYL-COA DEHYDROGENASE"/>
    <property type="match status" value="1"/>
</dbReference>
<feature type="compositionally biased region" description="Basic and acidic residues" evidence="6">
    <location>
        <begin position="520"/>
        <end position="530"/>
    </location>
</feature>
<dbReference type="Gene3D" id="2.40.110.10">
    <property type="entry name" value="Butyryl-CoA Dehydrogenase, subunit A, domain 2"/>
    <property type="match status" value="1"/>
</dbReference>
<dbReference type="SUPFAM" id="SSF56645">
    <property type="entry name" value="Acyl-CoA dehydrogenase NM domain-like"/>
    <property type="match status" value="2"/>
</dbReference>
<evidence type="ECO:0000256" key="3">
    <source>
        <dbReference type="ARBA" id="ARBA00022630"/>
    </source>
</evidence>
<dbReference type="Pfam" id="PF02771">
    <property type="entry name" value="Acyl-CoA_dh_N"/>
    <property type="match status" value="2"/>
</dbReference>
<dbReference type="AlphaFoldDB" id="A0A852U013"/>
<dbReference type="InterPro" id="IPR037069">
    <property type="entry name" value="AcylCoA_DH/ox_N_sf"/>
</dbReference>
<evidence type="ECO:0000256" key="5">
    <source>
        <dbReference type="ARBA" id="ARBA00023002"/>
    </source>
</evidence>
<feature type="compositionally biased region" description="Basic and acidic residues" evidence="6">
    <location>
        <begin position="545"/>
        <end position="555"/>
    </location>
</feature>
<dbReference type="InterPro" id="IPR046373">
    <property type="entry name" value="Acyl-CoA_Oxase/DH_mid-dom_sf"/>
</dbReference>
<dbReference type="SUPFAM" id="SSF47203">
    <property type="entry name" value="Acyl-CoA dehydrogenase C-terminal domain-like"/>
    <property type="match status" value="2"/>
</dbReference>
<evidence type="ECO:0000256" key="6">
    <source>
        <dbReference type="SAM" id="MobiDB-lite"/>
    </source>
</evidence>
<keyword evidence="3" id="KW-0285">Flavoprotein</keyword>
<dbReference type="InterPro" id="IPR006091">
    <property type="entry name" value="Acyl-CoA_Oxase/DH_mid-dom"/>
</dbReference>
<dbReference type="InterPro" id="IPR009100">
    <property type="entry name" value="AcylCoA_DH/oxidase_NM_dom_sf"/>
</dbReference>
<organism evidence="10 11">
    <name type="scientific">Spinactinospora alkalitolerans</name>
    <dbReference type="NCBI Taxonomy" id="687207"/>
    <lineage>
        <taxon>Bacteria</taxon>
        <taxon>Bacillati</taxon>
        <taxon>Actinomycetota</taxon>
        <taxon>Actinomycetes</taxon>
        <taxon>Streptosporangiales</taxon>
        <taxon>Nocardiopsidaceae</taxon>
        <taxon>Spinactinospora</taxon>
    </lineage>
</organism>
<dbReference type="Gene3D" id="1.20.140.10">
    <property type="entry name" value="Butyryl-CoA Dehydrogenase, subunit A, domain 3"/>
    <property type="match status" value="2"/>
</dbReference>
<dbReference type="EMBL" id="JACCCC010000001">
    <property type="protein sequence ID" value="NYE49589.1"/>
    <property type="molecule type" value="Genomic_DNA"/>
</dbReference>
<dbReference type="InterPro" id="IPR009075">
    <property type="entry name" value="AcylCo_DH/oxidase_C"/>
</dbReference>
<proteinExistence type="inferred from homology"/>
<comment type="similarity">
    <text evidence="2">Belongs to the acyl-CoA dehydrogenase family.</text>
</comment>
<feature type="domain" description="Acyl-CoA oxidase/dehydrogenase middle" evidence="8">
    <location>
        <begin position="466"/>
        <end position="519"/>
    </location>
</feature>
<dbReference type="Pfam" id="PF00441">
    <property type="entry name" value="Acyl-CoA_dh_1"/>
    <property type="match status" value="2"/>
</dbReference>
<name>A0A852U013_9ACTN</name>
<evidence type="ECO:0000313" key="11">
    <source>
        <dbReference type="Proteomes" id="UP000589036"/>
    </source>
</evidence>
<protein>
    <submittedName>
        <fullName evidence="10">Alkylation response protein AidB-like acyl-CoA dehydrogenase</fullName>
    </submittedName>
</protein>
<comment type="caution">
    <text evidence="10">The sequence shown here is derived from an EMBL/GenBank/DDBJ whole genome shotgun (WGS) entry which is preliminary data.</text>
</comment>
<evidence type="ECO:0000259" key="9">
    <source>
        <dbReference type="Pfam" id="PF02771"/>
    </source>
</evidence>